<dbReference type="InterPro" id="IPR013783">
    <property type="entry name" value="Ig-like_fold"/>
</dbReference>
<dbReference type="Gene3D" id="2.120.10.30">
    <property type="entry name" value="TolB, C-terminal domain"/>
    <property type="match status" value="2"/>
</dbReference>
<evidence type="ECO:0000256" key="1">
    <source>
        <dbReference type="ARBA" id="ARBA00022723"/>
    </source>
</evidence>
<name>A0ABN9RBN9_9DINO</name>
<keyword evidence="4" id="KW-0862">Zinc</keyword>
<evidence type="ECO:0000256" key="3">
    <source>
        <dbReference type="ARBA" id="ARBA00022771"/>
    </source>
</evidence>
<dbReference type="PANTHER" id="PTHR24104:SF25">
    <property type="entry name" value="PROTEIN LIN-41"/>
    <property type="match status" value="1"/>
</dbReference>
<dbReference type="Pfam" id="PF00630">
    <property type="entry name" value="Filamin"/>
    <property type="match status" value="1"/>
</dbReference>
<keyword evidence="9" id="KW-1185">Reference proteome</keyword>
<organism evidence="8 9">
    <name type="scientific">Prorocentrum cordatum</name>
    <dbReference type="NCBI Taxonomy" id="2364126"/>
    <lineage>
        <taxon>Eukaryota</taxon>
        <taxon>Sar</taxon>
        <taxon>Alveolata</taxon>
        <taxon>Dinophyceae</taxon>
        <taxon>Prorocentrales</taxon>
        <taxon>Prorocentraceae</taxon>
        <taxon>Prorocentrum</taxon>
    </lineage>
</organism>
<feature type="repeat" description="NHL" evidence="6">
    <location>
        <begin position="304"/>
        <end position="343"/>
    </location>
</feature>
<comment type="caution">
    <text evidence="8">The sequence shown here is derived from an EMBL/GenBank/DDBJ whole genome shotgun (WGS) entry which is preliminary data.</text>
</comment>
<evidence type="ECO:0008006" key="10">
    <source>
        <dbReference type="Google" id="ProtNLM"/>
    </source>
</evidence>
<dbReference type="InterPro" id="IPR017868">
    <property type="entry name" value="Filamin/ABP280_repeat-like"/>
</dbReference>
<evidence type="ECO:0000313" key="9">
    <source>
        <dbReference type="Proteomes" id="UP001189429"/>
    </source>
</evidence>
<dbReference type="PROSITE" id="PS50194">
    <property type="entry name" value="FILAMIN_REPEAT"/>
    <property type="match status" value="1"/>
</dbReference>
<keyword evidence="3" id="KW-0863">Zinc-finger</keyword>
<keyword evidence="1" id="KW-0479">Metal-binding</keyword>
<evidence type="ECO:0000256" key="4">
    <source>
        <dbReference type="ARBA" id="ARBA00022833"/>
    </source>
</evidence>
<feature type="repeat" description="NHL" evidence="6">
    <location>
        <begin position="447"/>
        <end position="490"/>
    </location>
</feature>
<sequence length="559" mass="60047">MATRRIDALYCTRETAEAVVRATQQETLRRAAEVKEEVASVIAARIQALQQRQEELRGLVDQLSSAKTQALEEQLAEIQSGVAAPATPEGHDAPVDPNLFFLKADAVFNFKIGEGDFLESIARLGVVGDSSTYASRSYAKGPALSVLKAGNQSYLWVYTCDKDGRRRAEGGDSVVVSLSHPEEFAELQVEDAKDGRYKVVLVPCTPGQYTMRIAVGAPGAEEEIAGGAFPLEVCPPTDYLTLGREPYGRGKLCSASGSSQPGSVRHPSGLCFDQSGKFALIVDQSNNRIQVFSTQDMQLVCCYGKKGLTSGCFDSPCDICADTENRVVVSDLLNHRVQVLEFNPRTFTLTHVLTIGQKGTGPGQFQFPKGLSITEHGHLVVCDSGNHRIQVFSVADGFSLVRVIGCQGTGEGLFNSPLAVASNCAGELLVSDASNRIQVFDTNGAFLRCFGSKGRKDCMFNYPTSMYVNDENVLFVCDQANHRVQVLSAADGSFIHKWGGAKKKPAAGEEEAAAEAAEGEEGGEPKVEWIGLKSPAGVAMSPSGLVLVSDSQDNDIYMF</sequence>
<feature type="repeat" description="NHL" evidence="6">
    <location>
        <begin position="401"/>
        <end position="443"/>
    </location>
</feature>
<dbReference type="SUPFAM" id="SSF81296">
    <property type="entry name" value="E set domains"/>
    <property type="match status" value="1"/>
</dbReference>
<evidence type="ECO:0000256" key="7">
    <source>
        <dbReference type="SAM" id="MobiDB-lite"/>
    </source>
</evidence>
<dbReference type="Pfam" id="PF01436">
    <property type="entry name" value="NHL"/>
    <property type="match status" value="2"/>
</dbReference>
<feature type="repeat" description="Filamin" evidence="5">
    <location>
        <begin position="129"/>
        <end position="233"/>
    </location>
</feature>
<reference evidence="8" key="1">
    <citation type="submission" date="2023-10" db="EMBL/GenBank/DDBJ databases">
        <authorList>
            <person name="Chen Y."/>
            <person name="Shah S."/>
            <person name="Dougan E. K."/>
            <person name="Thang M."/>
            <person name="Chan C."/>
        </authorList>
    </citation>
    <scope>NUCLEOTIDE SEQUENCE [LARGE SCALE GENOMIC DNA]</scope>
</reference>
<dbReference type="Gene3D" id="2.60.40.10">
    <property type="entry name" value="Immunoglobulins"/>
    <property type="match status" value="1"/>
</dbReference>
<dbReference type="InterPro" id="IPR001298">
    <property type="entry name" value="Filamin/ABP280_rpt"/>
</dbReference>
<dbReference type="PROSITE" id="PS51125">
    <property type="entry name" value="NHL"/>
    <property type="match status" value="4"/>
</dbReference>
<dbReference type="InterPro" id="IPR050952">
    <property type="entry name" value="TRIM-NHL_E3_ligases"/>
</dbReference>
<protein>
    <recommendedName>
        <fullName evidence="10">E3 ubiquitin-protein ligase TRIM71</fullName>
    </recommendedName>
</protein>
<evidence type="ECO:0000256" key="5">
    <source>
        <dbReference type="PROSITE-ProRule" id="PRU00087"/>
    </source>
</evidence>
<feature type="repeat" description="NHL" evidence="6">
    <location>
        <begin position="352"/>
        <end position="395"/>
    </location>
</feature>
<proteinExistence type="predicted"/>
<dbReference type="InterPro" id="IPR014756">
    <property type="entry name" value="Ig_E-set"/>
</dbReference>
<evidence type="ECO:0000256" key="6">
    <source>
        <dbReference type="PROSITE-ProRule" id="PRU00504"/>
    </source>
</evidence>
<evidence type="ECO:0000313" key="8">
    <source>
        <dbReference type="EMBL" id="CAK0815606.1"/>
    </source>
</evidence>
<accession>A0ABN9RBN9</accession>
<dbReference type="PANTHER" id="PTHR24104">
    <property type="entry name" value="E3 UBIQUITIN-PROTEIN LIGASE NHLRC1-RELATED"/>
    <property type="match status" value="1"/>
</dbReference>
<feature type="compositionally biased region" description="Acidic residues" evidence="7">
    <location>
        <begin position="508"/>
        <end position="522"/>
    </location>
</feature>
<dbReference type="SMART" id="SM00557">
    <property type="entry name" value="IG_FLMN"/>
    <property type="match status" value="1"/>
</dbReference>
<gene>
    <name evidence="8" type="ORF">PCOR1329_LOCUS18846</name>
</gene>
<feature type="region of interest" description="Disordered" evidence="7">
    <location>
        <begin position="506"/>
        <end position="528"/>
    </location>
</feature>
<dbReference type="Proteomes" id="UP001189429">
    <property type="component" value="Unassembled WGS sequence"/>
</dbReference>
<dbReference type="SUPFAM" id="SSF101898">
    <property type="entry name" value="NHL repeat"/>
    <property type="match status" value="1"/>
</dbReference>
<evidence type="ECO:0000256" key="2">
    <source>
        <dbReference type="ARBA" id="ARBA00022737"/>
    </source>
</evidence>
<dbReference type="InterPro" id="IPR011042">
    <property type="entry name" value="6-blade_b-propeller_TolB-like"/>
</dbReference>
<dbReference type="EMBL" id="CAUYUJ010005958">
    <property type="protein sequence ID" value="CAK0815606.1"/>
    <property type="molecule type" value="Genomic_DNA"/>
</dbReference>
<keyword evidence="2" id="KW-0677">Repeat</keyword>
<dbReference type="InterPro" id="IPR001258">
    <property type="entry name" value="NHL_repeat"/>
</dbReference>